<accession>A0ABX8CW69</accession>
<evidence type="ECO:0000313" key="1">
    <source>
        <dbReference type="EMBL" id="QVI22755.1"/>
    </source>
</evidence>
<organism evidence="1 2">
    <name type="scientific">Nocardia tengchongensis</name>
    <dbReference type="NCBI Taxonomy" id="2055889"/>
    <lineage>
        <taxon>Bacteria</taxon>
        <taxon>Bacillati</taxon>
        <taxon>Actinomycetota</taxon>
        <taxon>Actinomycetes</taxon>
        <taxon>Mycobacteriales</taxon>
        <taxon>Nocardiaceae</taxon>
        <taxon>Nocardia</taxon>
    </lineage>
</organism>
<dbReference type="EMBL" id="CP074371">
    <property type="protein sequence ID" value="QVI22755.1"/>
    <property type="molecule type" value="Genomic_DNA"/>
</dbReference>
<dbReference type="Proteomes" id="UP000683310">
    <property type="component" value="Chromosome"/>
</dbReference>
<keyword evidence="2" id="KW-1185">Reference proteome</keyword>
<gene>
    <name evidence="1" type="ORF">KHQ06_07100</name>
</gene>
<reference evidence="1 2" key="1">
    <citation type="submission" date="2021-04" db="EMBL/GenBank/DDBJ databases">
        <title>Nocardia tengchongensis.</title>
        <authorList>
            <person name="Zhuang k."/>
            <person name="Ran Y."/>
            <person name="Li W."/>
        </authorList>
    </citation>
    <scope>NUCLEOTIDE SEQUENCE [LARGE SCALE GENOMIC DNA]</scope>
    <source>
        <strain evidence="1 2">CFH S0057</strain>
    </source>
</reference>
<protein>
    <submittedName>
        <fullName evidence="1">Ig-like domain repeat protein</fullName>
    </submittedName>
</protein>
<evidence type="ECO:0000313" key="2">
    <source>
        <dbReference type="Proteomes" id="UP000683310"/>
    </source>
</evidence>
<proteinExistence type="predicted"/>
<sequence length="232" mass="24614">MVLASAGIVSPGASADIVSKSATPGVGGDPSVYTLKVGLGGSAEDSTAQVFFYDKQFDSSYNITLDILVGGGPQQASGGVAQVTWYPTTTGHHYFDVWERTASGWYIHRDTIEADVDKLPKSSGPAITETSGGTLTDQGITVNGKVFHPGKSYTLSAQFPSVPAGSTVVFTNAGTEIGRAVVTNGVATLTFTSACHRPVRDRGRVRQCRRVGGRLLWSLFARGDYRAHGRWR</sequence>
<name>A0ABX8CW69_9NOCA</name>